<dbReference type="STRING" id="716816.BST96_02820"/>
<sequence length="83" mass="9622">MKTELQNAINHYQSLIDDQAYDQACEYFREQIEAPTLLGIGQPCLRRTGLLECLFPDGCDNVPLWKKLRTVFLHYRHSPIAIT</sequence>
<reference evidence="1 2" key="1">
    <citation type="submission" date="2016-11" db="EMBL/GenBank/DDBJ databases">
        <title>Trade-off between light-utilization and light-protection in marine flavobacteria.</title>
        <authorList>
            <person name="Kumagai Y."/>
        </authorList>
    </citation>
    <scope>NUCLEOTIDE SEQUENCE [LARGE SCALE GENOMIC DNA]</scope>
    <source>
        <strain evidence="1 2">NBRC 107125</strain>
    </source>
</reference>
<dbReference type="EMBL" id="CP019343">
    <property type="protein sequence ID" value="ARN73131.1"/>
    <property type="molecule type" value="Genomic_DNA"/>
</dbReference>
<keyword evidence="2" id="KW-1185">Reference proteome</keyword>
<proteinExistence type="predicted"/>
<evidence type="ECO:0000313" key="1">
    <source>
        <dbReference type="EMBL" id="ARN73131.1"/>
    </source>
</evidence>
<gene>
    <name evidence="1" type="ORF">BST96_02820</name>
</gene>
<name>A0A1X9N7G0_9GAMM</name>
<dbReference type="Proteomes" id="UP000193450">
    <property type="component" value="Chromosome"/>
</dbReference>
<dbReference type="RefSeq" id="WP_085757231.1">
    <property type="nucleotide sequence ID" value="NZ_CP019343.1"/>
</dbReference>
<organism evidence="1 2">
    <name type="scientific">Oceanicoccus sagamiensis</name>
    <dbReference type="NCBI Taxonomy" id="716816"/>
    <lineage>
        <taxon>Bacteria</taxon>
        <taxon>Pseudomonadati</taxon>
        <taxon>Pseudomonadota</taxon>
        <taxon>Gammaproteobacteria</taxon>
        <taxon>Cellvibrionales</taxon>
        <taxon>Spongiibacteraceae</taxon>
        <taxon>Oceanicoccus</taxon>
    </lineage>
</organism>
<evidence type="ECO:0000313" key="2">
    <source>
        <dbReference type="Proteomes" id="UP000193450"/>
    </source>
</evidence>
<dbReference type="AlphaFoldDB" id="A0A1X9N7G0"/>
<dbReference type="KEGG" id="osg:BST96_02820"/>
<protein>
    <submittedName>
        <fullName evidence="1">Uncharacterized protein</fullName>
    </submittedName>
</protein>
<accession>A0A1X9N7G0</accession>